<evidence type="ECO:0000313" key="3">
    <source>
        <dbReference type="Proteomes" id="UP000030185"/>
    </source>
</evidence>
<gene>
    <name evidence="2" type="ORF">MYP_9</name>
</gene>
<organism evidence="2 3">
    <name type="scientific">Sporocytophaga myxococcoides</name>
    <dbReference type="NCBI Taxonomy" id="153721"/>
    <lineage>
        <taxon>Bacteria</taxon>
        <taxon>Pseudomonadati</taxon>
        <taxon>Bacteroidota</taxon>
        <taxon>Cytophagia</taxon>
        <taxon>Cytophagales</taxon>
        <taxon>Cytophagaceae</taxon>
        <taxon>Sporocytophaga</taxon>
    </lineage>
</organism>
<evidence type="ECO:0000313" key="2">
    <source>
        <dbReference type="EMBL" id="GAL82783.1"/>
    </source>
</evidence>
<reference evidence="2 3" key="1">
    <citation type="submission" date="2014-09" db="EMBL/GenBank/DDBJ databases">
        <title>Sporocytophaga myxococcoides PG-01 genome sequencing.</title>
        <authorList>
            <person name="Liu L."/>
            <person name="Gao P.J."/>
            <person name="Chen G.J."/>
            <person name="Wang L.S."/>
        </authorList>
    </citation>
    <scope>NUCLEOTIDE SEQUENCE [LARGE SCALE GENOMIC DNA]</scope>
    <source>
        <strain evidence="2 3">PG-01</strain>
    </source>
</reference>
<feature type="signal peptide" evidence="1">
    <location>
        <begin position="1"/>
        <end position="21"/>
    </location>
</feature>
<dbReference type="EMBL" id="BBLT01000001">
    <property type="protein sequence ID" value="GAL82783.1"/>
    <property type="molecule type" value="Genomic_DNA"/>
</dbReference>
<keyword evidence="3" id="KW-1185">Reference proteome</keyword>
<evidence type="ECO:0008006" key="4">
    <source>
        <dbReference type="Google" id="ProtNLM"/>
    </source>
</evidence>
<sequence>MCIKLFLISIVFLFVSGLSFAQIDTTNLSTEDEVDTVIIKKADYVIRKEVYIDEPKEYTRFLTIYGAPVYYSSYYDVCEDCKDFLTNQKRAADPLLSYRIGLNLSFTKEKIYITPGVAFTSVRERFIAGDFSEQYNLVNHYNYLDVSLAAGYKVGDGKLNCVIQGYGVVSRLIEAEGKIISTKDFTSVNSIKTDNFKTYVFSLGLGFRLGYKLSERLQLIVEPGYRGNISTVIKSKTPYVQQRNFFSTEIGLSFAF</sequence>
<dbReference type="RefSeq" id="WP_045456817.1">
    <property type="nucleotide sequence ID" value="NZ_BBLT01000001.1"/>
</dbReference>
<dbReference type="STRING" id="153721.MYP_9"/>
<dbReference type="AlphaFoldDB" id="A0A098L9J7"/>
<comment type="caution">
    <text evidence="2">The sequence shown here is derived from an EMBL/GenBank/DDBJ whole genome shotgun (WGS) entry which is preliminary data.</text>
</comment>
<dbReference type="OrthoDB" id="975478at2"/>
<dbReference type="Proteomes" id="UP000030185">
    <property type="component" value="Unassembled WGS sequence"/>
</dbReference>
<name>A0A098L9J7_9BACT</name>
<keyword evidence="1" id="KW-0732">Signal</keyword>
<proteinExistence type="predicted"/>
<protein>
    <recommendedName>
        <fullName evidence="4">Outer membrane protein beta-barrel domain-containing protein</fullName>
    </recommendedName>
</protein>
<accession>A0A098L9J7</accession>
<evidence type="ECO:0000256" key="1">
    <source>
        <dbReference type="SAM" id="SignalP"/>
    </source>
</evidence>
<feature type="chain" id="PRO_5001944503" description="Outer membrane protein beta-barrel domain-containing protein" evidence="1">
    <location>
        <begin position="22"/>
        <end position="256"/>
    </location>
</feature>